<feature type="region of interest" description="Disordered" evidence="6">
    <location>
        <begin position="102"/>
        <end position="126"/>
    </location>
</feature>
<keyword evidence="3" id="KW-0238">DNA-binding</keyword>
<evidence type="ECO:0000256" key="2">
    <source>
        <dbReference type="ARBA" id="ARBA00023015"/>
    </source>
</evidence>
<dbReference type="Proteomes" id="UP001642260">
    <property type="component" value="Unassembled WGS sequence"/>
</dbReference>
<dbReference type="PANTHER" id="PTHR45855:SF36">
    <property type="entry name" value="TRANSCRIPTION FACTOR PIF4"/>
    <property type="match status" value="1"/>
</dbReference>
<feature type="region of interest" description="Disordered" evidence="6">
    <location>
        <begin position="1"/>
        <end position="22"/>
    </location>
</feature>
<dbReference type="InterPro" id="IPR031066">
    <property type="entry name" value="bHLH_ALC-like_plant"/>
</dbReference>
<dbReference type="InterPro" id="IPR036638">
    <property type="entry name" value="HLH_DNA-bd_sf"/>
</dbReference>
<proteinExistence type="predicted"/>
<gene>
    <name evidence="8" type="ORF">ERUC_LOCUS37865</name>
</gene>
<dbReference type="GO" id="GO:0005634">
    <property type="term" value="C:nucleus"/>
    <property type="evidence" value="ECO:0007669"/>
    <property type="project" value="UniProtKB-SubCell"/>
</dbReference>
<dbReference type="InterPro" id="IPR011598">
    <property type="entry name" value="bHLH_dom"/>
</dbReference>
<dbReference type="PANTHER" id="PTHR45855">
    <property type="entry name" value="TRANSCRIPTION FACTOR PIF1-RELATED"/>
    <property type="match status" value="1"/>
</dbReference>
<accession>A0ABC8LPE3</accession>
<dbReference type="SUPFAM" id="SSF47459">
    <property type="entry name" value="HLH, helix-loop-helix DNA-binding domain"/>
    <property type="match status" value="1"/>
</dbReference>
<evidence type="ECO:0000256" key="3">
    <source>
        <dbReference type="ARBA" id="ARBA00023125"/>
    </source>
</evidence>
<comment type="subcellular location">
    <subcellularLocation>
        <location evidence="1">Nucleus</location>
    </subcellularLocation>
</comment>
<keyword evidence="2" id="KW-0805">Transcription regulation</keyword>
<dbReference type="SMART" id="SM00353">
    <property type="entry name" value="HLH"/>
    <property type="match status" value="1"/>
</dbReference>
<evidence type="ECO:0000256" key="1">
    <source>
        <dbReference type="ARBA" id="ARBA00004123"/>
    </source>
</evidence>
<dbReference type="Pfam" id="PF00010">
    <property type="entry name" value="HLH"/>
    <property type="match status" value="1"/>
</dbReference>
<dbReference type="InterPro" id="IPR047265">
    <property type="entry name" value="PIF1-like_bHLH"/>
</dbReference>
<sequence>MVKHEAGPDQVMPPPKFRLTDPSSGVKEQYLVMTVGPSHCGSNQSHNNLDVSVSHDRSKTIDERLYLNASSSSRGSSGYSFGKTIKEMLGVEALQQTAIGNKLNQQPGSTRRSHAADVHNLSERRRRDRINETMKALQDLIPHCSKTDKASILDEAIDYMKSLKLQLQVMRMRSGMVASVAPMMFPGVQSHPFIHQMQSPVQLPRFPVMNNLSLACQNPVQHQVFSDRFDRYIGILPQTQALSFFDQTLCKQFTRVLYDMVYPSTNVVD</sequence>
<comment type="caution">
    <text evidence="8">The sequence shown here is derived from an EMBL/GenBank/DDBJ whole genome shotgun (WGS) entry which is preliminary data.</text>
</comment>
<keyword evidence="5" id="KW-0539">Nucleus</keyword>
<evidence type="ECO:0000259" key="7">
    <source>
        <dbReference type="PROSITE" id="PS50888"/>
    </source>
</evidence>
<dbReference type="AlphaFoldDB" id="A0ABC8LPE3"/>
<dbReference type="EMBL" id="CAKOAT010664042">
    <property type="protein sequence ID" value="CAH8385382.1"/>
    <property type="molecule type" value="Genomic_DNA"/>
</dbReference>
<dbReference type="CDD" id="cd11445">
    <property type="entry name" value="bHLH_AtPIF_like"/>
    <property type="match status" value="1"/>
</dbReference>
<feature type="domain" description="BHLH" evidence="7">
    <location>
        <begin position="114"/>
        <end position="163"/>
    </location>
</feature>
<keyword evidence="4" id="KW-0804">Transcription</keyword>
<evidence type="ECO:0000256" key="5">
    <source>
        <dbReference type="ARBA" id="ARBA00023242"/>
    </source>
</evidence>
<dbReference type="PROSITE" id="PS50888">
    <property type="entry name" value="BHLH"/>
    <property type="match status" value="1"/>
</dbReference>
<evidence type="ECO:0000313" key="9">
    <source>
        <dbReference type="Proteomes" id="UP001642260"/>
    </source>
</evidence>
<evidence type="ECO:0000256" key="4">
    <source>
        <dbReference type="ARBA" id="ARBA00023163"/>
    </source>
</evidence>
<evidence type="ECO:0000256" key="6">
    <source>
        <dbReference type="SAM" id="MobiDB-lite"/>
    </source>
</evidence>
<feature type="compositionally biased region" description="Basic and acidic residues" evidence="6">
    <location>
        <begin position="114"/>
        <end position="126"/>
    </location>
</feature>
<dbReference type="FunFam" id="4.10.280.10:FF:000004">
    <property type="entry name" value="Basic helix-loop-helix transcription factor"/>
    <property type="match status" value="1"/>
</dbReference>
<reference evidence="8 9" key="1">
    <citation type="submission" date="2022-03" db="EMBL/GenBank/DDBJ databases">
        <authorList>
            <person name="Macdonald S."/>
            <person name="Ahmed S."/>
            <person name="Newling K."/>
        </authorList>
    </citation>
    <scope>NUCLEOTIDE SEQUENCE [LARGE SCALE GENOMIC DNA]</scope>
</reference>
<keyword evidence="9" id="KW-1185">Reference proteome</keyword>
<dbReference type="GO" id="GO:0003677">
    <property type="term" value="F:DNA binding"/>
    <property type="evidence" value="ECO:0007669"/>
    <property type="project" value="UniProtKB-KW"/>
</dbReference>
<organism evidence="8 9">
    <name type="scientific">Eruca vesicaria subsp. sativa</name>
    <name type="common">Garden rocket</name>
    <name type="synonym">Eruca sativa</name>
    <dbReference type="NCBI Taxonomy" id="29727"/>
    <lineage>
        <taxon>Eukaryota</taxon>
        <taxon>Viridiplantae</taxon>
        <taxon>Streptophyta</taxon>
        <taxon>Embryophyta</taxon>
        <taxon>Tracheophyta</taxon>
        <taxon>Spermatophyta</taxon>
        <taxon>Magnoliopsida</taxon>
        <taxon>eudicotyledons</taxon>
        <taxon>Gunneridae</taxon>
        <taxon>Pentapetalae</taxon>
        <taxon>rosids</taxon>
        <taxon>malvids</taxon>
        <taxon>Brassicales</taxon>
        <taxon>Brassicaceae</taxon>
        <taxon>Brassiceae</taxon>
        <taxon>Eruca</taxon>
    </lineage>
</organism>
<evidence type="ECO:0000313" key="8">
    <source>
        <dbReference type="EMBL" id="CAH8385382.1"/>
    </source>
</evidence>
<dbReference type="Gene3D" id="4.10.280.10">
    <property type="entry name" value="Helix-loop-helix DNA-binding domain"/>
    <property type="match status" value="1"/>
</dbReference>
<protein>
    <recommendedName>
        <fullName evidence="7">BHLH domain-containing protein</fullName>
    </recommendedName>
</protein>
<name>A0ABC8LPE3_ERUVS</name>